<evidence type="ECO:0000313" key="2">
    <source>
        <dbReference type="Proteomes" id="UP001283361"/>
    </source>
</evidence>
<dbReference type="AlphaFoldDB" id="A0AAE0ZB48"/>
<organism evidence="1 2">
    <name type="scientific">Elysia crispata</name>
    <name type="common">lettuce slug</name>
    <dbReference type="NCBI Taxonomy" id="231223"/>
    <lineage>
        <taxon>Eukaryota</taxon>
        <taxon>Metazoa</taxon>
        <taxon>Spiralia</taxon>
        <taxon>Lophotrochozoa</taxon>
        <taxon>Mollusca</taxon>
        <taxon>Gastropoda</taxon>
        <taxon>Heterobranchia</taxon>
        <taxon>Euthyneura</taxon>
        <taxon>Panpulmonata</taxon>
        <taxon>Sacoglossa</taxon>
        <taxon>Placobranchoidea</taxon>
        <taxon>Plakobranchidae</taxon>
        <taxon>Elysia</taxon>
    </lineage>
</organism>
<reference evidence="1" key="1">
    <citation type="journal article" date="2023" name="G3 (Bethesda)">
        <title>A reference genome for the long-term kleptoplast-retaining sea slug Elysia crispata morphotype clarki.</title>
        <authorList>
            <person name="Eastman K.E."/>
            <person name="Pendleton A.L."/>
            <person name="Shaikh M.A."/>
            <person name="Suttiyut T."/>
            <person name="Ogas R."/>
            <person name="Tomko P."/>
            <person name="Gavelis G."/>
            <person name="Widhalm J.R."/>
            <person name="Wisecaver J.H."/>
        </authorList>
    </citation>
    <scope>NUCLEOTIDE SEQUENCE</scope>
    <source>
        <strain evidence="1">ECLA1</strain>
    </source>
</reference>
<gene>
    <name evidence="1" type="ORF">RRG08_017649</name>
</gene>
<keyword evidence="2" id="KW-1185">Reference proteome</keyword>
<name>A0AAE0ZB48_9GAST</name>
<proteinExistence type="predicted"/>
<accession>A0AAE0ZB48</accession>
<comment type="caution">
    <text evidence="1">The sequence shown here is derived from an EMBL/GenBank/DDBJ whole genome shotgun (WGS) entry which is preliminary data.</text>
</comment>
<dbReference type="EMBL" id="JAWDGP010004246">
    <property type="protein sequence ID" value="KAK3766208.1"/>
    <property type="molecule type" value="Genomic_DNA"/>
</dbReference>
<evidence type="ECO:0000313" key="1">
    <source>
        <dbReference type="EMBL" id="KAK3766208.1"/>
    </source>
</evidence>
<dbReference type="Proteomes" id="UP001283361">
    <property type="component" value="Unassembled WGS sequence"/>
</dbReference>
<sequence>MRNLGPAVYAVMGRRQQLSPLFNSKPQVDAAIRETIKFGIEIYGFPEPSTLTVQRTDDDANLTPSPRHPVKYTAGVPPFGVLHVTISGVVKADYTNYTMTGDMVWGML</sequence>
<protein>
    <submittedName>
        <fullName evidence="1">Uncharacterized protein</fullName>
    </submittedName>
</protein>